<dbReference type="PANTHER" id="PTHR14969:SF13">
    <property type="entry name" value="AT30094P"/>
    <property type="match status" value="1"/>
</dbReference>
<reference evidence="3 4" key="1">
    <citation type="submission" date="2016-08" db="EMBL/GenBank/DDBJ databases">
        <authorList>
            <person name="Seilhamer J.J."/>
        </authorList>
    </citation>
    <scope>NUCLEOTIDE SEQUENCE [LARGE SCALE GENOMIC DNA]</scope>
    <source>
        <strain evidence="3">Buetzberg</strain>
    </source>
</reference>
<dbReference type="Gene3D" id="1.20.144.10">
    <property type="entry name" value="Phosphatidic acid phosphatase type 2/haloperoxidase"/>
    <property type="match status" value="2"/>
</dbReference>
<evidence type="ECO:0000313" key="4">
    <source>
        <dbReference type="Proteomes" id="UP000094707"/>
    </source>
</evidence>
<sequence>MLESFIVSINHVDVALFYMINHGLQNTVFNVTMPLITNAGTDAFWLMVCVGLFIFGGEKGRNVAILGMIALLFGYVLSEFIKYEIARPRPYTVLSNVHLLTTMADYSFPSGHSVAAFTGCTILGVKYGHLFLFLLLAGVIAFSRVYIGVHYPFDVVFGALVGVFCALMVLHFEESILKAKNKIIHKLVE</sequence>
<feature type="transmembrane region" description="Helical" evidence="1">
    <location>
        <begin position="35"/>
        <end position="56"/>
    </location>
</feature>
<dbReference type="Proteomes" id="UP000094707">
    <property type="component" value="Chromosome I"/>
</dbReference>
<organism evidence="3 4">
    <name type="scientific">Methanobacterium congolense</name>
    <dbReference type="NCBI Taxonomy" id="118062"/>
    <lineage>
        <taxon>Archaea</taxon>
        <taxon>Methanobacteriati</taxon>
        <taxon>Methanobacteriota</taxon>
        <taxon>Methanomada group</taxon>
        <taxon>Methanobacteria</taxon>
        <taxon>Methanobacteriales</taxon>
        <taxon>Methanobacteriaceae</taxon>
        <taxon>Methanobacterium</taxon>
    </lineage>
</organism>
<protein>
    <recommendedName>
        <fullName evidence="2">Phosphatidic acid phosphatase type 2/haloperoxidase domain-containing protein</fullName>
    </recommendedName>
</protein>
<dbReference type="OrthoDB" id="10182at2157"/>
<dbReference type="SMART" id="SM00014">
    <property type="entry name" value="acidPPc"/>
    <property type="match status" value="1"/>
</dbReference>
<feature type="domain" description="Phosphatidic acid phosphatase type 2/haloperoxidase" evidence="2">
    <location>
        <begin position="63"/>
        <end position="170"/>
    </location>
</feature>
<keyword evidence="1" id="KW-0812">Transmembrane</keyword>
<dbReference type="KEGG" id="mcub:MCBB_0767"/>
<dbReference type="AlphaFoldDB" id="A0A1D3L193"/>
<keyword evidence="1" id="KW-0472">Membrane</keyword>
<dbReference type="GO" id="GO:0042392">
    <property type="term" value="F:sphingosine-1-phosphate phosphatase activity"/>
    <property type="evidence" value="ECO:0007669"/>
    <property type="project" value="TreeGrafter"/>
</dbReference>
<dbReference type="Pfam" id="PF01569">
    <property type="entry name" value="PAP2"/>
    <property type="match status" value="1"/>
</dbReference>
<proteinExistence type="predicted"/>
<gene>
    <name evidence="3" type="ORF">MCBB_0767</name>
</gene>
<dbReference type="GeneID" id="30411620"/>
<dbReference type="STRING" id="118062.MCBB_0767"/>
<keyword evidence="4" id="KW-1185">Reference proteome</keyword>
<dbReference type="SUPFAM" id="SSF48317">
    <property type="entry name" value="Acid phosphatase/Vanadium-dependent haloperoxidase"/>
    <property type="match status" value="1"/>
</dbReference>
<dbReference type="InterPro" id="IPR000326">
    <property type="entry name" value="PAP2/HPO"/>
</dbReference>
<feature type="transmembrane region" description="Helical" evidence="1">
    <location>
        <begin position="155"/>
        <end position="172"/>
    </location>
</feature>
<evidence type="ECO:0000259" key="2">
    <source>
        <dbReference type="SMART" id="SM00014"/>
    </source>
</evidence>
<evidence type="ECO:0000256" key="1">
    <source>
        <dbReference type="SAM" id="Phobius"/>
    </source>
</evidence>
<keyword evidence="1" id="KW-1133">Transmembrane helix</keyword>
<name>A0A1D3L193_9EURY</name>
<dbReference type="EMBL" id="LT607756">
    <property type="protein sequence ID" value="SCG85338.1"/>
    <property type="molecule type" value="Genomic_DNA"/>
</dbReference>
<dbReference type="PANTHER" id="PTHR14969">
    <property type="entry name" value="SPHINGOSINE-1-PHOSPHATE PHOSPHOHYDROLASE"/>
    <property type="match status" value="1"/>
</dbReference>
<dbReference type="RefSeq" id="WP_071906520.1">
    <property type="nucleotide sequence ID" value="NZ_LT607756.1"/>
</dbReference>
<evidence type="ECO:0000313" key="3">
    <source>
        <dbReference type="EMBL" id="SCG85338.1"/>
    </source>
</evidence>
<feature type="transmembrane region" description="Helical" evidence="1">
    <location>
        <begin position="63"/>
        <end position="86"/>
    </location>
</feature>
<dbReference type="PATRIC" id="fig|129848.4.peg.773"/>
<dbReference type="InterPro" id="IPR036938">
    <property type="entry name" value="PAP2/HPO_sf"/>
</dbReference>
<feature type="transmembrane region" description="Helical" evidence="1">
    <location>
        <begin position="106"/>
        <end position="125"/>
    </location>
</feature>
<accession>A0A1D3L193</accession>